<dbReference type="Pfam" id="PF13525">
    <property type="entry name" value="YfiO"/>
    <property type="match status" value="1"/>
</dbReference>
<name>A0A4S1CJU8_9BACT</name>
<feature type="region of interest" description="Disordered" evidence="2">
    <location>
        <begin position="210"/>
        <end position="236"/>
    </location>
</feature>
<keyword evidence="6" id="KW-1185">Reference proteome</keyword>
<evidence type="ECO:0000313" key="6">
    <source>
        <dbReference type="Proteomes" id="UP000306416"/>
    </source>
</evidence>
<evidence type="ECO:0000313" key="5">
    <source>
        <dbReference type="EMBL" id="TGU73984.1"/>
    </source>
</evidence>
<evidence type="ECO:0000259" key="3">
    <source>
        <dbReference type="Pfam" id="PF01345"/>
    </source>
</evidence>
<feature type="domain" description="Outer membrane lipoprotein BamD-like" evidence="4">
    <location>
        <begin position="34"/>
        <end position="108"/>
    </location>
</feature>
<dbReference type="PANTHER" id="PTHR10004">
    <property type="entry name" value="OS06G0538200 PROTEIN"/>
    <property type="match status" value="1"/>
</dbReference>
<protein>
    <submittedName>
        <fullName evidence="5">Tetratricopeptide repeat protein</fullName>
    </submittedName>
</protein>
<dbReference type="AlphaFoldDB" id="A0A4S1CJU8"/>
<dbReference type="InterPro" id="IPR011990">
    <property type="entry name" value="TPR-like_helical_dom_sf"/>
</dbReference>
<keyword evidence="1" id="KW-0732">Signal</keyword>
<dbReference type="InterPro" id="IPR001434">
    <property type="entry name" value="OmcB-like_DUF11"/>
</dbReference>
<sequence length="771" mass="82163">MHLYKIFRASFLKILTVLLLVALLVPAPAFSLDSEDSQIFISGFNSYQKKDYPAAVESMSTLLKKYPDTPLKDMAVFWLARANYKVGNNQEAGKYMAQFLRDYPESPLKATVEDELIQLAERYEKGEAIPATPKTAAQPAPGVAVAEKAAAERAAAERAAAVKASAEKVAAEKAAADKAAIDAAAERAAAAQKAAAEKAAVEKAAAEKAAAEKAAAPRDVKEKKVSVAKHGKEKGKSSALRKKAIAGYKDVIDRYPGTPAAANASAKLLQMGIEYPTVKKGGAAAPQGEVTQVFNIEVAQYADLDVRLGAAGETQEAGKRFVIPMDIVNSGNGSDSFLLDSGFPPEYDFHFAAADTPDVAIKSTPTLEVGEKFRGVAVGTIPRGNIDGQKSSYPVKVVSAFAREASQTKEIALRTSAPLLRAVVKSDRTKLLPGEKVSYRVSLLNIGSAAARDVTLRVSYPPQYEPSGTPAGFKKENGAIVLDGMRLKSGESQDHNLTFRLKDEALADQELIVRADIANGSLGKKESFVSATSFVQRVSGVTARTGAGKLVAIPGQTVSVPLVVTNTGNVREVFAIKASVPANATYTFYDDVNRDGKRQNSEPIINHVGPLSPKEEAYVIMEMETPASALDGAVAAASVRFEPEAADRAAAVNLQLTYSRPIVELTLAARGGKLKPGEVSSLDLNCVNRGSSLAKQVILQSALPAQLELVAAEPAFSRYDNGVYLWRLDELGAGERRSIKVTYRVKPGVAVGTSVQMKNSLNYQDLLGNRY</sequence>
<dbReference type="PANTHER" id="PTHR10004:SF8">
    <property type="entry name" value="OS06G0538200 PROTEIN"/>
    <property type="match status" value="1"/>
</dbReference>
<proteinExistence type="predicted"/>
<evidence type="ECO:0000256" key="1">
    <source>
        <dbReference type="ARBA" id="ARBA00022729"/>
    </source>
</evidence>
<gene>
    <name evidence="5" type="ORF">E4633_00485</name>
</gene>
<feature type="compositionally biased region" description="Basic residues" evidence="2">
    <location>
        <begin position="226"/>
        <end position="236"/>
    </location>
</feature>
<feature type="domain" description="DUF11" evidence="3">
    <location>
        <begin position="673"/>
        <end position="752"/>
    </location>
</feature>
<dbReference type="EMBL" id="SRSC01000001">
    <property type="protein sequence ID" value="TGU73984.1"/>
    <property type="molecule type" value="Genomic_DNA"/>
</dbReference>
<reference evidence="5 6" key="1">
    <citation type="submission" date="2019-04" db="EMBL/GenBank/DDBJ databases">
        <title>Geobacter oryzae sp. nov., ferric-reducing bacteria isolated from paddy soil.</title>
        <authorList>
            <person name="Xu Z."/>
            <person name="Masuda Y."/>
            <person name="Itoh H."/>
            <person name="Senoo K."/>
        </authorList>
    </citation>
    <scope>NUCLEOTIDE SEQUENCE [LARGE SCALE GENOMIC DNA]</scope>
    <source>
        <strain evidence="5 6">Red111</strain>
    </source>
</reference>
<feature type="compositionally biased region" description="Basic and acidic residues" evidence="2">
    <location>
        <begin position="210"/>
        <end position="225"/>
    </location>
</feature>
<comment type="caution">
    <text evidence="5">The sequence shown here is derived from an EMBL/GenBank/DDBJ whole genome shotgun (WGS) entry which is preliminary data.</text>
</comment>
<dbReference type="Gene3D" id="1.25.40.10">
    <property type="entry name" value="Tetratricopeptide repeat domain"/>
    <property type="match status" value="1"/>
</dbReference>
<dbReference type="Proteomes" id="UP000306416">
    <property type="component" value="Unassembled WGS sequence"/>
</dbReference>
<evidence type="ECO:0000259" key="4">
    <source>
        <dbReference type="Pfam" id="PF13525"/>
    </source>
</evidence>
<dbReference type="SUPFAM" id="SSF48452">
    <property type="entry name" value="TPR-like"/>
    <property type="match status" value="1"/>
</dbReference>
<dbReference type="Pfam" id="PF01345">
    <property type="entry name" value="DUF11"/>
    <property type="match status" value="1"/>
</dbReference>
<accession>A0A4S1CJU8</accession>
<dbReference type="InterPro" id="IPR039565">
    <property type="entry name" value="BamD-like"/>
</dbReference>
<organism evidence="5 6">
    <name type="scientific">Geomonas terrae</name>
    <dbReference type="NCBI Taxonomy" id="2562681"/>
    <lineage>
        <taxon>Bacteria</taxon>
        <taxon>Pseudomonadati</taxon>
        <taxon>Thermodesulfobacteriota</taxon>
        <taxon>Desulfuromonadia</taxon>
        <taxon>Geobacterales</taxon>
        <taxon>Geobacteraceae</taxon>
        <taxon>Geomonas</taxon>
    </lineage>
</organism>
<evidence type="ECO:0000256" key="2">
    <source>
        <dbReference type="SAM" id="MobiDB-lite"/>
    </source>
</evidence>